<comment type="catalytic activity">
    <reaction evidence="1">
        <text>dihydroxyacetone + phosphoenolpyruvate = dihydroxyacetone phosphate + pyruvate</text>
        <dbReference type="Rhea" id="RHEA:18381"/>
        <dbReference type="ChEBI" id="CHEBI:15361"/>
        <dbReference type="ChEBI" id="CHEBI:16016"/>
        <dbReference type="ChEBI" id="CHEBI:57642"/>
        <dbReference type="ChEBI" id="CHEBI:58702"/>
        <dbReference type="EC" id="2.7.1.121"/>
    </reaction>
</comment>
<dbReference type="InterPro" id="IPR012844">
    <property type="entry name" value="DhaM_N"/>
</dbReference>
<evidence type="ECO:0000313" key="8">
    <source>
        <dbReference type="Proteomes" id="UP000618460"/>
    </source>
</evidence>
<dbReference type="EC" id="2.7.1.121" evidence="3"/>
<comment type="caution">
    <text evidence="7">The sequence shown here is derived from an EMBL/GenBank/DDBJ whole genome shotgun (WGS) entry which is preliminary data.</text>
</comment>
<dbReference type="NCBIfam" id="TIGR02364">
    <property type="entry name" value="dha_pts"/>
    <property type="match status" value="1"/>
</dbReference>
<dbReference type="PANTHER" id="PTHR38594">
    <property type="entry name" value="PEP-DEPENDENT DIHYDROXYACETONE KINASE, PHOSPHORYL DONOR SUBUNIT DHAM"/>
    <property type="match status" value="1"/>
</dbReference>
<comment type="subunit">
    <text evidence="5">Homodimer. The dihydroxyacetone kinase complex is composed of a homodimer of DhaM, a homodimer of DhaK and the subunit DhaL.</text>
</comment>
<reference evidence="7" key="1">
    <citation type="journal article" date="2014" name="Int. J. Syst. Evol. Microbiol.">
        <title>Complete genome sequence of Corynebacterium casei LMG S-19264T (=DSM 44701T), isolated from a smear-ripened cheese.</title>
        <authorList>
            <consortium name="US DOE Joint Genome Institute (JGI-PGF)"/>
            <person name="Walter F."/>
            <person name="Albersmeier A."/>
            <person name="Kalinowski J."/>
            <person name="Ruckert C."/>
        </authorList>
    </citation>
    <scope>NUCLEOTIDE SEQUENCE</scope>
    <source>
        <strain evidence="7">CGMCC 1.6333</strain>
    </source>
</reference>
<dbReference type="Proteomes" id="UP000618460">
    <property type="component" value="Unassembled WGS sequence"/>
</dbReference>
<dbReference type="EMBL" id="BMLG01000005">
    <property type="protein sequence ID" value="GGM29301.1"/>
    <property type="molecule type" value="Genomic_DNA"/>
</dbReference>
<dbReference type="AlphaFoldDB" id="A0A917TMS7"/>
<keyword evidence="4" id="KW-0808">Transferase</keyword>
<evidence type="ECO:0000313" key="7">
    <source>
        <dbReference type="EMBL" id="GGM29301.1"/>
    </source>
</evidence>
<evidence type="ECO:0000256" key="2">
    <source>
        <dbReference type="ARBA" id="ARBA00002788"/>
    </source>
</evidence>
<name>A0A917TMS7_9BACI</name>
<evidence type="ECO:0000256" key="1">
    <source>
        <dbReference type="ARBA" id="ARBA00001113"/>
    </source>
</evidence>
<dbReference type="GO" id="GO:0009401">
    <property type="term" value="P:phosphoenolpyruvate-dependent sugar phosphotransferase system"/>
    <property type="evidence" value="ECO:0007669"/>
    <property type="project" value="InterPro"/>
</dbReference>
<dbReference type="GO" id="GO:0016020">
    <property type="term" value="C:membrane"/>
    <property type="evidence" value="ECO:0007669"/>
    <property type="project" value="InterPro"/>
</dbReference>
<reference evidence="7" key="2">
    <citation type="submission" date="2020-09" db="EMBL/GenBank/DDBJ databases">
        <authorList>
            <person name="Sun Q."/>
            <person name="Zhou Y."/>
        </authorList>
    </citation>
    <scope>NUCLEOTIDE SEQUENCE</scope>
    <source>
        <strain evidence="7">CGMCC 1.6333</strain>
    </source>
</reference>
<dbReference type="SUPFAM" id="SSF53062">
    <property type="entry name" value="PTS system fructose IIA component-like"/>
    <property type="match status" value="1"/>
</dbReference>
<evidence type="ECO:0000256" key="4">
    <source>
        <dbReference type="ARBA" id="ARBA00022679"/>
    </source>
</evidence>
<accession>A0A917TMS7</accession>
<sequence>MSNKAYGIVIVSHIDSLVEGLVKLLREAATEVSITYAGGTNEGEVGTSFEKINQAILENEADEIFAFYDLGSAKMNLEMVIEMTDKKIHLMDTAMVEGAYTAAALTQTGMSLEEIMDQLNPLLIK</sequence>
<dbReference type="RefSeq" id="WP_117153895.1">
    <property type="nucleotide sequence ID" value="NZ_BMLG01000005.1"/>
</dbReference>
<dbReference type="InterPro" id="IPR004701">
    <property type="entry name" value="PTS_EIIA_man-typ"/>
</dbReference>
<evidence type="ECO:0000259" key="6">
    <source>
        <dbReference type="PROSITE" id="PS51096"/>
    </source>
</evidence>
<organism evidence="7 8">
    <name type="scientific">Paraliobacillus quinghaiensis</name>
    <dbReference type="NCBI Taxonomy" id="470815"/>
    <lineage>
        <taxon>Bacteria</taxon>
        <taxon>Bacillati</taxon>
        <taxon>Bacillota</taxon>
        <taxon>Bacilli</taxon>
        <taxon>Bacillales</taxon>
        <taxon>Bacillaceae</taxon>
        <taxon>Paraliobacillus</taxon>
    </lineage>
</organism>
<dbReference type="InterPro" id="IPR036662">
    <property type="entry name" value="PTS_EIIA_man-typ_sf"/>
</dbReference>
<comment type="function">
    <text evidence="2">Component of the dihydroxyacetone kinase complex, which is responsible for the phosphoenolpyruvate (PEP)-dependent phosphorylation of dihydroxyacetone. DhaM serves as the phosphoryl donor. Is phosphorylated by phosphoenolpyruvate in an EI- and HPr-dependent reaction, and a phosphorelay system on histidine residues finally leads to phosphoryl transfer to DhaL and dihydroxyacetone.</text>
</comment>
<dbReference type="Pfam" id="PF03610">
    <property type="entry name" value="EIIA-man"/>
    <property type="match status" value="1"/>
</dbReference>
<dbReference type="GO" id="GO:0047324">
    <property type="term" value="F:phosphoenolpyruvate-glycerone phosphotransferase activity"/>
    <property type="evidence" value="ECO:0007669"/>
    <property type="project" value="UniProtKB-EC"/>
</dbReference>
<keyword evidence="8" id="KW-1185">Reference proteome</keyword>
<proteinExistence type="predicted"/>
<dbReference type="Gene3D" id="3.40.50.510">
    <property type="entry name" value="Phosphotransferase system, mannose-type IIA component"/>
    <property type="match status" value="1"/>
</dbReference>
<dbReference type="PANTHER" id="PTHR38594:SF1">
    <property type="entry name" value="PEP-DEPENDENT DIHYDROXYACETONE KINASE, PHOSPHORYL DONOR SUBUNIT DHAM"/>
    <property type="match status" value="1"/>
</dbReference>
<dbReference type="PROSITE" id="PS51096">
    <property type="entry name" value="PTS_EIIA_TYPE_4"/>
    <property type="match status" value="1"/>
</dbReference>
<evidence type="ECO:0000256" key="5">
    <source>
        <dbReference type="ARBA" id="ARBA00046577"/>
    </source>
</evidence>
<keyword evidence="7" id="KW-0418">Kinase</keyword>
<dbReference type="GO" id="GO:0019563">
    <property type="term" value="P:glycerol catabolic process"/>
    <property type="evidence" value="ECO:0007669"/>
    <property type="project" value="InterPro"/>
</dbReference>
<dbReference type="InterPro" id="IPR039643">
    <property type="entry name" value="DhaM"/>
</dbReference>
<evidence type="ECO:0000256" key="3">
    <source>
        <dbReference type="ARBA" id="ARBA00012095"/>
    </source>
</evidence>
<feature type="domain" description="PTS EIIA type-4" evidence="6">
    <location>
        <begin position="5"/>
        <end position="125"/>
    </location>
</feature>
<gene>
    <name evidence="7" type="ORF">GCM10011351_14240</name>
</gene>
<dbReference type="OrthoDB" id="7065393at2"/>
<protein>
    <recommendedName>
        <fullName evidence="3">phosphoenolpyruvate--glycerone phosphotransferase</fullName>
        <ecNumber evidence="3">2.7.1.121</ecNumber>
    </recommendedName>
</protein>